<organism evidence="1">
    <name type="scientific">uncultured Sulfurovum sp</name>
    <dbReference type="NCBI Taxonomy" id="269237"/>
    <lineage>
        <taxon>Bacteria</taxon>
        <taxon>Pseudomonadati</taxon>
        <taxon>Campylobacterota</taxon>
        <taxon>Epsilonproteobacteria</taxon>
        <taxon>Campylobacterales</taxon>
        <taxon>Sulfurovaceae</taxon>
        <taxon>Sulfurovum</taxon>
        <taxon>environmental samples</taxon>
    </lineage>
</organism>
<gene>
    <name evidence="1" type="ORF">HELGO_WM10696</name>
</gene>
<name>A0A6S6SD17_9BACT</name>
<reference evidence="1" key="1">
    <citation type="submission" date="2020-01" db="EMBL/GenBank/DDBJ databases">
        <authorList>
            <person name="Meier V. D."/>
            <person name="Meier V D."/>
        </authorList>
    </citation>
    <scope>NUCLEOTIDE SEQUENCE</scope>
    <source>
        <strain evidence="1">HLG_WM_MAG_05</strain>
    </source>
</reference>
<protein>
    <submittedName>
        <fullName evidence="1">Uncharacterized protein</fullName>
    </submittedName>
</protein>
<accession>A0A6S6SD17</accession>
<sequence>MITIEQNYFSSNFNYFEPTNTEKYSLVKSISTYIELLRGLHTLKKVLKSNFNNFDTYLLVNKLNTIETIDNVLINLEDLSEFTNEVLNKQELQTWSSFPIRYMTDKVEDWNMALQGLLLSKQAHL</sequence>
<dbReference type="AlphaFoldDB" id="A0A6S6SD17"/>
<dbReference type="EMBL" id="CACVAU010000008">
    <property type="protein sequence ID" value="CAA6802569.1"/>
    <property type="molecule type" value="Genomic_DNA"/>
</dbReference>
<evidence type="ECO:0000313" key="1">
    <source>
        <dbReference type="EMBL" id="CAA6802569.1"/>
    </source>
</evidence>
<proteinExistence type="predicted"/>